<reference evidence="2" key="1">
    <citation type="submission" date="2022-10" db="EMBL/GenBank/DDBJ databases">
        <authorList>
            <person name="Chen Y."/>
            <person name="Dougan E. K."/>
            <person name="Chan C."/>
            <person name="Rhodes N."/>
            <person name="Thang M."/>
        </authorList>
    </citation>
    <scope>NUCLEOTIDE SEQUENCE</scope>
</reference>
<dbReference type="AlphaFoldDB" id="A0A9P1DUP6"/>
<sequence>MSLVDSTAVFEGRARTIGLTDDVIQALGLRGWTTHATFAFAVATQPGADEQAFADGGPLVALLRKRSKAAQDESHLRAESPLKRMRLDAGSKPVEGQASFQTGEDKGSPHDFQAGFQEVDNASEPAPQPLRSDHFPNGLPWLKGVAKLKHLPEQCRFQYIHACMYGSRRRKSTALLLNFTAPNLQSECDDSHSHLPWGMVDQQDGKGLKFSTSLETEYPLQLSRHLAVAFMEALNAQGKFLTSHNVQEDQIQRIGAGTQPRGVKSPILMSEFKCKVDVTSHDVEVPQHIGDSVSFPFQGIPINSKLIASRNVVWKGVDGEKQQGQKSTFGVFFSPLEFFKRTLELEHPLDTPQLVDRSPSRGTILVKNKESRINDIRVTHRGPLILLDNRAKLALRDAFSCLAESGPRSVQAWSGRRPLVIFTDGACEENGELVTHGAVLFDPVSSSSYMFGDKVPIEWLDQWRLNARLDVQLQCLNWYSRVPSKSNISDDASRLQFAALERLGDLADFVRRSDSSAARALTQSIGDGRSRRMVTGDEQKVAKEEYEEMKAKNGRERFRCFGRMDSINTGLEMVLLCVNCFPNALQYTSVAVQAAGLLFTLPPGAEWWRHCSQRKCYPQWLCVILKMTDMTDDDEAETCVLDSDGRTAIDWAERRQQHLVAETLHRHERLHRLVNDSTAAAHAELNSKLFNAEAHAAQLARDLAAKLPGRPARTSSSQAESSELAAEKRLNSVEEQLADKNAELLALEAMAQHESEQRDRADKVEERCEELEVRCKSLQELEERLLKSEMRHQETESCLQELQDQSKGLLTLQAKQQLSEESMLRLNSVEEQLADKNAELLALEAMAQNESEQRDRADKVEERCEELEVRCKSLQELEERLLKSEMRHQETESCLQELQDQSKGLLTLEAKQQLSEESMLRLLESEQNAVSKLELAERATEALRVDLEAAKSEAETMRCKAENAEEEARQAQARAAAASRAWGR</sequence>
<comment type="caution">
    <text evidence="2">The sequence shown here is derived from an EMBL/GenBank/DDBJ whole genome shotgun (WGS) entry which is preliminary data.</text>
</comment>
<feature type="region of interest" description="Disordered" evidence="1">
    <location>
        <begin position="70"/>
        <end position="113"/>
    </location>
</feature>
<evidence type="ECO:0000313" key="4">
    <source>
        <dbReference type="Proteomes" id="UP001152797"/>
    </source>
</evidence>
<feature type="region of interest" description="Disordered" evidence="1">
    <location>
        <begin position="952"/>
        <end position="984"/>
    </location>
</feature>
<dbReference type="EMBL" id="CAMXCT020006620">
    <property type="protein sequence ID" value="CAL1170452.1"/>
    <property type="molecule type" value="Genomic_DNA"/>
</dbReference>
<organism evidence="2">
    <name type="scientific">Cladocopium goreaui</name>
    <dbReference type="NCBI Taxonomy" id="2562237"/>
    <lineage>
        <taxon>Eukaryota</taxon>
        <taxon>Sar</taxon>
        <taxon>Alveolata</taxon>
        <taxon>Dinophyceae</taxon>
        <taxon>Suessiales</taxon>
        <taxon>Symbiodiniaceae</taxon>
        <taxon>Cladocopium</taxon>
    </lineage>
</organism>
<dbReference type="Proteomes" id="UP001152797">
    <property type="component" value="Unassembled WGS sequence"/>
</dbReference>
<keyword evidence="4" id="KW-1185">Reference proteome</keyword>
<feature type="region of interest" description="Disordered" evidence="1">
    <location>
        <begin position="707"/>
        <end position="727"/>
    </location>
</feature>
<dbReference type="EMBL" id="CAMXCT010006620">
    <property type="protein sequence ID" value="CAI4017077.1"/>
    <property type="molecule type" value="Genomic_DNA"/>
</dbReference>
<feature type="compositionally biased region" description="Basic and acidic residues" evidence="1">
    <location>
        <begin position="952"/>
        <end position="969"/>
    </location>
</feature>
<dbReference type="EMBL" id="CAMXCT030006620">
    <property type="protein sequence ID" value="CAL4804389.1"/>
    <property type="molecule type" value="Genomic_DNA"/>
</dbReference>
<accession>A0A9P1DUP6</accession>
<gene>
    <name evidence="2" type="ORF">C1SCF055_LOCUS41752</name>
</gene>
<reference evidence="3" key="2">
    <citation type="submission" date="2024-04" db="EMBL/GenBank/DDBJ databases">
        <authorList>
            <person name="Chen Y."/>
            <person name="Shah S."/>
            <person name="Dougan E. K."/>
            <person name="Thang M."/>
            <person name="Chan C."/>
        </authorList>
    </citation>
    <scope>NUCLEOTIDE SEQUENCE [LARGE SCALE GENOMIC DNA]</scope>
</reference>
<evidence type="ECO:0000313" key="2">
    <source>
        <dbReference type="EMBL" id="CAI4017077.1"/>
    </source>
</evidence>
<name>A0A9P1DUP6_9DINO</name>
<evidence type="ECO:0000313" key="3">
    <source>
        <dbReference type="EMBL" id="CAL1170452.1"/>
    </source>
</evidence>
<feature type="compositionally biased region" description="Basic and acidic residues" evidence="1">
    <location>
        <begin position="70"/>
        <end position="89"/>
    </location>
</feature>
<feature type="compositionally biased region" description="Low complexity" evidence="1">
    <location>
        <begin position="970"/>
        <end position="984"/>
    </location>
</feature>
<evidence type="ECO:0000256" key="1">
    <source>
        <dbReference type="SAM" id="MobiDB-lite"/>
    </source>
</evidence>
<feature type="compositionally biased region" description="Low complexity" evidence="1">
    <location>
        <begin position="715"/>
        <end position="724"/>
    </location>
</feature>
<proteinExistence type="predicted"/>
<protein>
    <submittedName>
        <fullName evidence="2">Uncharacterized protein</fullName>
    </submittedName>
</protein>